<dbReference type="InterPro" id="IPR018389">
    <property type="entry name" value="DctP_fam"/>
</dbReference>
<evidence type="ECO:0000256" key="1">
    <source>
        <dbReference type="ARBA" id="ARBA00022729"/>
    </source>
</evidence>
<evidence type="ECO:0000313" key="4">
    <source>
        <dbReference type="EMBL" id="SOC28397.1"/>
    </source>
</evidence>
<evidence type="ECO:0000256" key="2">
    <source>
        <dbReference type="SAM" id="SignalP"/>
    </source>
</evidence>
<evidence type="ECO:0000313" key="5">
    <source>
        <dbReference type="Proteomes" id="UP000219068"/>
    </source>
</evidence>
<dbReference type="RefSeq" id="WP_062958461.1">
    <property type="nucleotide sequence ID" value="NZ_JALLPZ010000002.1"/>
</dbReference>
<dbReference type="Gene3D" id="3.40.190.170">
    <property type="entry name" value="Bacterial extracellular solute-binding protein, family 7"/>
    <property type="match status" value="1"/>
</dbReference>
<proteinExistence type="predicted"/>
<dbReference type="GO" id="GO:0055085">
    <property type="term" value="P:transmembrane transport"/>
    <property type="evidence" value="ECO:0007669"/>
    <property type="project" value="InterPro"/>
</dbReference>
<dbReference type="AlphaFoldDB" id="A0A154KZE5"/>
<evidence type="ECO:0000313" key="3">
    <source>
        <dbReference type="EMBL" id="RCK52873.1"/>
    </source>
</evidence>
<dbReference type="Proteomes" id="UP000252266">
    <property type="component" value="Unassembled WGS sequence"/>
</dbReference>
<dbReference type="CDD" id="cd13602">
    <property type="entry name" value="PBP2_TRAP_BpDctp6_7"/>
    <property type="match status" value="1"/>
</dbReference>
<accession>A0A154KZE5</accession>
<dbReference type="EMBL" id="JPWJ01000001">
    <property type="protein sequence ID" value="RCK52873.1"/>
    <property type="molecule type" value="Genomic_DNA"/>
</dbReference>
<protein>
    <submittedName>
        <fullName evidence="3">C4-dicarboxylate ABC transporter substrate-binding protein</fullName>
    </submittedName>
    <submittedName>
        <fullName evidence="4">TRAP-type C4-dicarboxylate transport system, substrate-binding protein</fullName>
    </submittedName>
</protein>
<dbReference type="Pfam" id="PF03480">
    <property type="entry name" value="DctP"/>
    <property type="match status" value="1"/>
</dbReference>
<dbReference type="PANTHER" id="PTHR33376">
    <property type="match status" value="1"/>
</dbReference>
<dbReference type="Proteomes" id="UP000219068">
    <property type="component" value="Unassembled WGS sequence"/>
</dbReference>
<sequence length="324" mass="34601">MLKKALSTVAVAAMTMSAGFAMAAEKWDMATPYPDATFHTQNIIEFAKDVKEATGGELEITVHSGGSLFKHPDIKRSVQRGLVPAGETLISLLANEDPVYGVDAIPFLATSYDEAKKLWEASRPAVEEKLAADGLKVLYAVAWPAQGLYTAKPVNTVEDLKGLKFRAYNAATSKLADLTGMVGTQVEVPEIPTAFATGIVEAMMTSPSTGANSKAWDFVENFYDVQAWLPKNMVIVNAKSFDGLSPEVQKAVMDAAAKAETRGWEMSMAETDAQKKVLADNGMNVAAPSDELKAGLAKVGEQMVADWQAEAGDTGAAIIDAFKK</sequence>
<reference evidence="4 5" key="2">
    <citation type="submission" date="2017-08" db="EMBL/GenBank/DDBJ databases">
        <authorList>
            <person name="de Groot N.N."/>
        </authorList>
    </citation>
    <scope>NUCLEOTIDE SEQUENCE [LARGE SCALE GENOMIC DNA]</scope>
    <source>
        <strain evidence="4 5">USBA 78</strain>
    </source>
</reference>
<name>A0A154KZE5_9PROT</name>
<dbReference type="NCBIfam" id="NF037995">
    <property type="entry name" value="TRAP_S1"/>
    <property type="match status" value="1"/>
</dbReference>
<reference evidence="3 6" key="1">
    <citation type="submission" date="2014-07" db="EMBL/GenBank/DDBJ databases">
        <title>Draft genome sequence of Thalassospira xiamenensis IB13.</title>
        <authorList>
            <person name="Lai Q."/>
            <person name="Shao Z."/>
        </authorList>
    </citation>
    <scope>NUCLEOTIDE SEQUENCE [LARGE SCALE GENOMIC DNA]</scope>
    <source>
        <strain evidence="3 6">IB13</strain>
    </source>
</reference>
<gene>
    <name evidence="4" type="ORF">SAMN05428964_106240</name>
    <name evidence="3" type="ORF">TH44_01225</name>
</gene>
<organism evidence="3 6">
    <name type="scientific">Thalassospira xiamenensis</name>
    <dbReference type="NCBI Taxonomy" id="220697"/>
    <lineage>
        <taxon>Bacteria</taxon>
        <taxon>Pseudomonadati</taxon>
        <taxon>Pseudomonadota</taxon>
        <taxon>Alphaproteobacteria</taxon>
        <taxon>Rhodospirillales</taxon>
        <taxon>Thalassospiraceae</taxon>
        <taxon>Thalassospira</taxon>
    </lineage>
</organism>
<dbReference type="EMBL" id="OBMM01000006">
    <property type="protein sequence ID" value="SOC28397.1"/>
    <property type="molecule type" value="Genomic_DNA"/>
</dbReference>
<feature type="chain" id="PRO_5015051473" evidence="2">
    <location>
        <begin position="24"/>
        <end position="324"/>
    </location>
</feature>
<evidence type="ECO:0000313" key="6">
    <source>
        <dbReference type="Proteomes" id="UP000252266"/>
    </source>
</evidence>
<keyword evidence="1 2" id="KW-0732">Signal</keyword>
<dbReference type="PANTHER" id="PTHR33376:SF4">
    <property type="entry name" value="SIALIC ACID-BINDING PERIPLASMIC PROTEIN SIAP"/>
    <property type="match status" value="1"/>
</dbReference>
<feature type="signal peptide" evidence="2">
    <location>
        <begin position="1"/>
        <end position="23"/>
    </location>
</feature>
<dbReference type="InterPro" id="IPR038404">
    <property type="entry name" value="TRAP_DctP_sf"/>
</dbReference>